<sequence>MADFLDKLDQAEKRDDVRLSNQPSGSSSLGDAHVVMTHDGSAGKHGKGKGKGAKDKEKKAKTKKGHEAKVGEKKPKKTAEKKGKKVKKGAEDQASGDNPTTAAEASAAASVPPPQDSTAQLADGDGAEPATEAPAGAPASDGESVGATLWKEKAGMDQLRSAGLVESKLLLRNLFRPMNWWRSDPEQANLARRPQDTKKAHYRLSVKNLRDRLWFSSKQLPAPDKPTAIKHRLWFSTKRLPPPTSESSCSSDPTIPSTGGEYREDVVQAV</sequence>
<name>A0A7S3BRZ6_9EUKA</name>
<gene>
    <name evidence="2" type="ORF">HERI1096_LOCUS34438</name>
</gene>
<evidence type="ECO:0000313" key="2">
    <source>
        <dbReference type="EMBL" id="CAE0142647.1"/>
    </source>
</evidence>
<feature type="compositionally biased region" description="Low complexity" evidence="1">
    <location>
        <begin position="127"/>
        <end position="139"/>
    </location>
</feature>
<feature type="compositionally biased region" description="Basic and acidic residues" evidence="1">
    <location>
        <begin position="1"/>
        <end position="18"/>
    </location>
</feature>
<feature type="region of interest" description="Disordered" evidence="1">
    <location>
        <begin position="1"/>
        <end position="149"/>
    </location>
</feature>
<feature type="compositionally biased region" description="Low complexity" evidence="1">
    <location>
        <begin position="99"/>
        <end position="110"/>
    </location>
</feature>
<reference evidence="2" key="1">
    <citation type="submission" date="2021-01" db="EMBL/GenBank/DDBJ databases">
        <authorList>
            <person name="Corre E."/>
            <person name="Pelletier E."/>
            <person name="Niang G."/>
            <person name="Scheremetjew M."/>
            <person name="Finn R."/>
            <person name="Kale V."/>
            <person name="Holt S."/>
            <person name="Cochrane G."/>
            <person name="Meng A."/>
            <person name="Brown T."/>
            <person name="Cohen L."/>
        </authorList>
    </citation>
    <scope>NUCLEOTIDE SEQUENCE</scope>
    <source>
        <strain evidence="2">CCMP281</strain>
    </source>
</reference>
<organism evidence="2">
    <name type="scientific">Haptolina ericina</name>
    <dbReference type="NCBI Taxonomy" id="156174"/>
    <lineage>
        <taxon>Eukaryota</taxon>
        <taxon>Haptista</taxon>
        <taxon>Haptophyta</taxon>
        <taxon>Prymnesiophyceae</taxon>
        <taxon>Prymnesiales</taxon>
        <taxon>Prymnesiaceae</taxon>
        <taxon>Haptolina</taxon>
    </lineage>
</organism>
<dbReference type="AlphaFoldDB" id="A0A7S3BRZ6"/>
<evidence type="ECO:0000256" key="1">
    <source>
        <dbReference type="SAM" id="MobiDB-lite"/>
    </source>
</evidence>
<protein>
    <submittedName>
        <fullName evidence="2">Uncharacterized protein</fullName>
    </submittedName>
</protein>
<feature type="compositionally biased region" description="Basic and acidic residues" evidence="1">
    <location>
        <begin position="261"/>
        <end position="270"/>
    </location>
</feature>
<feature type="compositionally biased region" description="Polar residues" evidence="1">
    <location>
        <begin position="19"/>
        <end position="29"/>
    </location>
</feature>
<accession>A0A7S3BRZ6</accession>
<feature type="compositionally biased region" description="Polar residues" evidence="1">
    <location>
        <begin position="245"/>
        <end position="257"/>
    </location>
</feature>
<feature type="region of interest" description="Disordered" evidence="1">
    <location>
        <begin position="239"/>
        <end position="270"/>
    </location>
</feature>
<dbReference type="EMBL" id="HBHX01062307">
    <property type="protein sequence ID" value="CAE0142647.1"/>
    <property type="molecule type" value="Transcribed_RNA"/>
</dbReference>
<feature type="compositionally biased region" description="Basic and acidic residues" evidence="1">
    <location>
        <begin position="65"/>
        <end position="81"/>
    </location>
</feature>
<proteinExistence type="predicted"/>